<dbReference type="InterPro" id="IPR027417">
    <property type="entry name" value="P-loop_NTPase"/>
</dbReference>
<dbReference type="InterPro" id="IPR032675">
    <property type="entry name" value="LRR_dom_sf"/>
</dbReference>
<keyword evidence="1" id="KW-0433">Leucine-rich repeat</keyword>
<keyword evidence="3" id="KW-0547">Nucleotide-binding</keyword>
<dbReference type="GO" id="GO:0016787">
    <property type="term" value="F:hydrolase activity"/>
    <property type="evidence" value="ECO:0007669"/>
    <property type="project" value="UniProtKB-KW"/>
</dbReference>
<dbReference type="PANTHER" id="PTHR36766:SF61">
    <property type="entry name" value="NB-ARC DOMAIN DISEASE RESISTANCE PROTEIN"/>
    <property type="match status" value="1"/>
</dbReference>
<accession>A0A9K3ENP0</accession>
<protein>
    <submittedName>
        <fullName evidence="11">P-loop containing nucleoside triphosphate hydrolase, leucine-rich repeat domain superfamily</fullName>
    </submittedName>
</protein>
<evidence type="ECO:0000256" key="3">
    <source>
        <dbReference type="ARBA" id="ARBA00022741"/>
    </source>
</evidence>
<dbReference type="Pfam" id="PF00931">
    <property type="entry name" value="NB-ARC"/>
    <property type="match status" value="1"/>
</dbReference>
<dbReference type="Pfam" id="PF23247">
    <property type="entry name" value="LRR_RPS2"/>
    <property type="match status" value="1"/>
</dbReference>
<dbReference type="Gene3D" id="3.40.50.300">
    <property type="entry name" value="P-loop containing nucleotide triphosphate hydrolases"/>
    <property type="match status" value="1"/>
</dbReference>
<keyword evidence="4" id="KW-0611">Plant defense</keyword>
<feature type="domain" description="Disease resistance R13L4/SHOC-2-like LRR" evidence="10">
    <location>
        <begin position="556"/>
        <end position="902"/>
    </location>
</feature>
<dbReference type="InterPro" id="IPR006553">
    <property type="entry name" value="Leu-rich_rpt_Cys-con_subtyp"/>
</dbReference>
<dbReference type="SUPFAM" id="SSF52540">
    <property type="entry name" value="P-loop containing nucleoside triphosphate hydrolases"/>
    <property type="match status" value="1"/>
</dbReference>
<name>A0A9K3ENP0_HELAN</name>
<keyword evidence="11" id="KW-0378">Hydrolase</keyword>
<reference evidence="11" key="1">
    <citation type="journal article" date="2017" name="Nature">
        <title>The sunflower genome provides insights into oil metabolism, flowering and Asterid evolution.</title>
        <authorList>
            <person name="Badouin H."/>
            <person name="Gouzy J."/>
            <person name="Grassa C.J."/>
            <person name="Murat F."/>
            <person name="Staton S.E."/>
            <person name="Cottret L."/>
            <person name="Lelandais-Briere C."/>
            <person name="Owens G.L."/>
            <person name="Carrere S."/>
            <person name="Mayjonade B."/>
            <person name="Legrand L."/>
            <person name="Gill N."/>
            <person name="Kane N.C."/>
            <person name="Bowers J.E."/>
            <person name="Hubner S."/>
            <person name="Bellec A."/>
            <person name="Berard A."/>
            <person name="Berges H."/>
            <person name="Blanchet N."/>
            <person name="Boniface M.C."/>
            <person name="Brunel D."/>
            <person name="Catrice O."/>
            <person name="Chaidir N."/>
            <person name="Claudel C."/>
            <person name="Donnadieu C."/>
            <person name="Faraut T."/>
            <person name="Fievet G."/>
            <person name="Helmstetter N."/>
            <person name="King M."/>
            <person name="Knapp S.J."/>
            <person name="Lai Z."/>
            <person name="Le Paslier M.C."/>
            <person name="Lippi Y."/>
            <person name="Lorenzon L."/>
            <person name="Mandel J.R."/>
            <person name="Marage G."/>
            <person name="Marchand G."/>
            <person name="Marquand E."/>
            <person name="Bret-Mestries E."/>
            <person name="Morien E."/>
            <person name="Nambeesan S."/>
            <person name="Nguyen T."/>
            <person name="Pegot-Espagnet P."/>
            <person name="Pouilly N."/>
            <person name="Raftis F."/>
            <person name="Sallet E."/>
            <person name="Schiex T."/>
            <person name="Thomas J."/>
            <person name="Vandecasteele C."/>
            <person name="Vares D."/>
            <person name="Vear F."/>
            <person name="Vautrin S."/>
            <person name="Crespi M."/>
            <person name="Mangin B."/>
            <person name="Burke J.M."/>
            <person name="Salse J."/>
            <person name="Munos S."/>
            <person name="Vincourt P."/>
            <person name="Rieseberg L.H."/>
            <person name="Langlade N.B."/>
        </authorList>
    </citation>
    <scope>NUCLEOTIDE SEQUENCE</scope>
    <source>
        <tissue evidence="11">Leaves</tissue>
    </source>
</reference>
<feature type="domain" description="NB-ARC" evidence="6">
    <location>
        <begin position="173"/>
        <end position="338"/>
    </location>
</feature>
<dbReference type="InterPro" id="IPR042197">
    <property type="entry name" value="Apaf_helical"/>
</dbReference>
<reference evidence="11" key="2">
    <citation type="submission" date="2020-06" db="EMBL/GenBank/DDBJ databases">
        <title>Helianthus annuus Genome sequencing and assembly Release 2.</title>
        <authorList>
            <person name="Gouzy J."/>
            <person name="Langlade N."/>
            <person name="Munos S."/>
        </authorList>
    </citation>
    <scope>NUCLEOTIDE SEQUENCE</scope>
    <source>
        <tissue evidence="11">Leaves</tissue>
    </source>
</reference>
<evidence type="ECO:0000259" key="10">
    <source>
        <dbReference type="Pfam" id="PF23598"/>
    </source>
</evidence>
<feature type="domain" description="Disease resistance protein At4g27190-like leucine-rich repeats" evidence="8">
    <location>
        <begin position="1058"/>
        <end position="1182"/>
    </location>
</feature>
<dbReference type="GO" id="GO:0043531">
    <property type="term" value="F:ADP binding"/>
    <property type="evidence" value="ECO:0007669"/>
    <property type="project" value="InterPro"/>
</dbReference>
<dbReference type="SUPFAM" id="SSF52058">
    <property type="entry name" value="L domain-like"/>
    <property type="match status" value="2"/>
</dbReference>
<dbReference type="Gene3D" id="1.10.8.430">
    <property type="entry name" value="Helical domain of apoptotic protease-activating factors"/>
    <property type="match status" value="1"/>
</dbReference>
<dbReference type="InterPro" id="IPR058922">
    <property type="entry name" value="WHD_DRP"/>
</dbReference>
<evidence type="ECO:0000256" key="1">
    <source>
        <dbReference type="ARBA" id="ARBA00022614"/>
    </source>
</evidence>
<dbReference type="InterPro" id="IPR002182">
    <property type="entry name" value="NB-ARC"/>
</dbReference>
<dbReference type="Gene3D" id="3.80.10.10">
    <property type="entry name" value="Ribonuclease Inhibitor"/>
    <property type="match status" value="4"/>
</dbReference>
<sequence>MAEAAAAALVKVIFEKLADEAFKKYARSQNIHSELKELGITLSQIQALLNDASHKEITDESVRLWLNSLQHLAYDIDDVLDKVATEAMHRELTPESEASTSMVRKLIPTCCTKFSLSHRLSPKLDRITTRLQHLEKQNPGLIVKGEKPKINTNRRNETSLPERDVVGREVETKKLLNQLLVGESSKENFSILPIVGLGGVGKTTLARILYNDTRVKDHFELMAWVCVSDECDVFKISETIFECVATENKQFKDVNQLQIALREQFKNKRFLLVLDDVWNQNYDDWEILVRPFHSGAAGSRVIMTTRQQDLLKKIGFNHVDNLESLSHEDALSLLALHALDVDNFDSHETLKPQADGIVKKCGGLPLALKAIGRLLRTKTQGEEWDDVLKSKIWDLENADAIVPALRLSYHDLSADLKRLFAYCSLFPKDFMFDKEELILLWIAEGYLNESTADKSPERLGKEYFEKLLSRSFFQPAPNGESFFVMHDLMNDLAAFVAREYFLRFENQTEMAVEALAKYRHMSFMREDYVGFQKFEAFQRARNLRTLLAVYVGVEQSWNTFYISNKILVDLLPQLKLLRVLSLSHFDISEVPDSICRLDHLRYLNLSRTNISKLPENVGNLYNLQTLIVFGCESLSTLPKSFLKLKKLRHFDIRDTPLLEKLPLGIGELRNLQTLTKIIIGGDGEFAITELKGLENLRGELSIEGLHKVQIPMHAREANLSQKRLTKLKLKWGYGYQRGTLEKEVLTELKPHIDTLKHFGVEYYGGGEFPGWVGDPSFRELVYVSIIGCKKCTSLPPFGKLPSLKALLIQGMDDVKLISLESTRTNDVTFPSLEILRFEDMSSWEVWSTNSEVMFPRLRELQIIKCPNLSDVSLEALPSLRVLDIEGCGESVLRSLVKAASSTTKLEIRSILGLTDEVWRGVVEYLGAVEELSIQHCNEIRYLWKSNTEASKVLVNLKELEVRYCKKLVSLGEKEEDEDNIGCDLLSSLRKLEIQSCESMERLCCPNSIESLVIKWCRSVRDVSFPRATTTGGGGQNLKSLTIHCCGNLKSINQLSNSTHLTSLTISGCENMELFSDLHQLSNLTWLSINGCKSIESFSDLELSNLTRLGIAWCESIESFPNLHLPNLTHLYIESCKNMKAFGDLQLPNLISWSIWECKNLESFPDLQLSNLTMLKDMWISNCPMIDASFPRGLWPPNLCSLRIGGLKKPISEWGYQNFPPSLVKLELQGEPDVSDFSQLSHLFPSSLTYLEINNFDKLESVSMGLQHLTSLQHLNIWRCPKVNDLPEMLLPSLLSLSISNCPKLKERCKGRGSHYWPRISHIPCIYMDGRLIGLSNGFTYPKGSSGDGTFTVDQVKFKNRENSQGVNFQGKYLE</sequence>
<evidence type="ECO:0000259" key="9">
    <source>
        <dbReference type="Pfam" id="PF23559"/>
    </source>
</evidence>
<dbReference type="Gene3D" id="1.20.5.4130">
    <property type="match status" value="1"/>
</dbReference>
<dbReference type="InterPro" id="IPR041118">
    <property type="entry name" value="Rx_N"/>
</dbReference>
<evidence type="ECO:0000313" key="11">
    <source>
        <dbReference type="EMBL" id="KAF5775986.1"/>
    </source>
</evidence>
<evidence type="ECO:0000313" key="12">
    <source>
        <dbReference type="Proteomes" id="UP000215914"/>
    </source>
</evidence>
<dbReference type="GO" id="GO:0051707">
    <property type="term" value="P:response to other organism"/>
    <property type="evidence" value="ECO:0007669"/>
    <property type="project" value="UniProtKB-ARBA"/>
</dbReference>
<dbReference type="Gramene" id="mRNA:HanXRQr2_Chr13g0618191">
    <property type="protein sequence ID" value="mRNA:HanXRQr2_Chr13g0618191"/>
    <property type="gene ID" value="HanXRQr2_Chr13g0618191"/>
</dbReference>
<dbReference type="InterPro" id="IPR057135">
    <property type="entry name" value="At4g27190-like_LRR"/>
</dbReference>
<gene>
    <name evidence="11" type="ORF">HanXRQr2_Chr13g0618191</name>
</gene>
<dbReference type="FunFam" id="3.40.50.300:FF:001091">
    <property type="entry name" value="Probable disease resistance protein At1g61300"/>
    <property type="match status" value="1"/>
</dbReference>
<dbReference type="InterPro" id="IPR055414">
    <property type="entry name" value="LRR_R13L4/SHOC2-like"/>
</dbReference>
<feature type="domain" description="Disease resistance N-terminal" evidence="7">
    <location>
        <begin position="10"/>
        <end position="95"/>
    </location>
</feature>
<feature type="domain" description="Disease resistance protein winged helix" evidence="9">
    <location>
        <begin position="425"/>
        <end position="493"/>
    </location>
</feature>
<dbReference type="Pfam" id="PF18052">
    <property type="entry name" value="Rx_N"/>
    <property type="match status" value="1"/>
</dbReference>
<dbReference type="Pfam" id="PF23598">
    <property type="entry name" value="LRR_14"/>
    <property type="match status" value="1"/>
</dbReference>
<dbReference type="EMBL" id="MNCJ02000328">
    <property type="protein sequence ID" value="KAF5775986.1"/>
    <property type="molecule type" value="Genomic_DNA"/>
</dbReference>
<organism evidence="11 12">
    <name type="scientific">Helianthus annuus</name>
    <name type="common">Common sunflower</name>
    <dbReference type="NCBI Taxonomy" id="4232"/>
    <lineage>
        <taxon>Eukaryota</taxon>
        <taxon>Viridiplantae</taxon>
        <taxon>Streptophyta</taxon>
        <taxon>Embryophyta</taxon>
        <taxon>Tracheophyta</taxon>
        <taxon>Spermatophyta</taxon>
        <taxon>Magnoliopsida</taxon>
        <taxon>eudicotyledons</taxon>
        <taxon>Gunneridae</taxon>
        <taxon>Pentapetalae</taxon>
        <taxon>asterids</taxon>
        <taxon>campanulids</taxon>
        <taxon>Asterales</taxon>
        <taxon>Asteraceae</taxon>
        <taxon>Asteroideae</taxon>
        <taxon>Heliantheae alliance</taxon>
        <taxon>Heliantheae</taxon>
        <taxon>Helianthus</taxon>
    </lineage>
</organism>
<keyword evidence="5" id="KW-0067">ATP-binding</keyword>
<dbReference type="GO" id="GO:0006952">
    <property type="term" value="P:defense response"/>
    <property type="evidence" value="ECO:0007669"/>
    <property type="project" value="UniProtKB-KW"/>
</dbReference>
<comment type="caution">
    <text evidence="11">The sequence shown here is derived from an EMBL/GenBank/DDBJ whole genome shotgun (WGS) entry which is preliminary data.</text>
</comment>
<dbReference type="Pfam" id="PF23559">
    <property type="entry name" value="WHD_DRP"/>
    <property type="match status" value="1"/>
</dbReference>
<evidence type="ECO:0000259" key="6">
    <source>
        <dbReference type="Pfam" id="PF00931"/>
    </source>
</evidence>
<proteinExistence type="predicted"/>
<dbReference type="PANTHER" id="PTHR36766">
    <property type="entry name" value="PLANT BROAD-SPECTRUM MILDEW RESISTANCE PROTEIN RPW8"/>
    <property type="match status" value="1"/>
</dbReference>
<dbReference type="Proteomes" id="UP000215914">
    <property type="component" value="Unassembled WGS sequence"/>
</dbReference>
<evidence type="ECO:0000256" key="4">
    <source>
        <dbReference type="ARBA" id="ARBA00022821"/>
    </source>
</evidence>
<dbReference type="PRINTS" id="PR00364">
    <property type="entry name" value="DISEASERSIST"/>
</dbReference>
<evidence type="ECO:0000256" key="2">
    <source>
        <dbReference type="ARBA" id="ARBA00022737"/>
    </source>
</evidence>
<keyword evidence="12" id="KW-1185">Reference proteome</keyword>
<evidence type="ECO:0000259" key="8">
    <source>
        <dbReference type="Pfam" id="PF23247"/>
    </source>
</evidence>
<evidence type="ECO:0000256" key="5">
    <source>
        <dbReference type="ARBA" id="ARBA00022840"/>
    </source>
</evidence>
<dbReference type="GO" id="GO:0005524">
    <property type="term" value="F:ATP binding"/>
    <property type="evidence" value="ECO:0007669"/>
    <property type="project" value="UniProtKB-KW"/>
</dbReference>
<evidence type="ECO:0000259" key="7">
    <source>
        <dbReference type="Pfam" id="PF18052"/>
    </source>
</evidence>
<keyword evidence="2" id="KW-0677">Repeat</keyword>
<dbReference type="SMART" id="SM00367">
    <property type="entry name" value="LRR_CC"/>
    <property type="match status" value="2"/>
</dbReference>